<dbReference type="SMART" id="SM00471">
    <property type="entry name" value="HDc"/>
    <property type="match status" value="1"/>
</dbReference>
<dbReference type="OrthoDB" id="5728337at2"/>
<comment type="subcellular location">
    <subcellularLocation>
        <location evidence="1">Cell membrane</location>
    </subcellularLocation>
</comment>
<evidence type="ECO:0000256" key="1">
    <source>
        <dbReference type="ARBA" id="ARBA00004236"/>
    </source>
</evidence>
<evidence type="ECO:0000256" key="8">
    <source>
        <dbReference type="SAM" id="Phobius"/>
    </source>
</evidence>
<keyword evidence="5 8" id="KW-1133">Transmembrane helix</keyword>
<dbReference type="CDD" id="cd00077">
    <property type="entry name" value="HDc"/>
    <property type="match status" value="1"/>
</dbReference>
<dbReference type="GO" id="GO:0051607">
    <property type="term" value="P:defense response to virus"/>
    <property type="evidence" value="ECO:0007669"/>
    <property type="project" value="UniProtKB-KW"/>
</dbReference>
<dbReference type="AlphaFoldDB" id="A0A2T3HKR0"/>
<evidence type="ECO:0000259" key="9">
    <source>
        <dbReference type="SMART" id="SM00471"/>
    </source>
</evidence>
<dbReference type="Pfam" id="PF01966">
    <property type="entry name" value="HD"/>
    <property type="match status" value="1"/>
</dbReference>
<evidence type="ECO:0000313" key="10">
    <source>
        <dbReference type="EMBL" id="PST83010.1"/>
    </source>
</evidence>
<comment type="caution">
    <text evidence="10">The sequence shown here is derived from an EMBL/GenBank/DDBJ whole genome shotgun (WGS) entry which is preliminary data.</text>
</comment>
<dbReference type="GO" id="GO:0016787">
    <property type="term" value="F:hydrolase activity"/>
    <property type="evidence" value="ECO:0007669"/>
    <property type="project" value="UniProtKB-KW"/>
</dbReference>
<sequence>MNYPELLEGIRQEIAGRFAVAASSDLVYHNLSHTEAVVHYAAEMAVHYKLNDRDFFVVLAAAWFHDVGYLTNSADHELQGAADATAYLQAMQVPTETADAVKNCILATQIPQKPQNLCEEILCDADLFHLGTEDFRARNKLMRKEAGRCSGKDIDKETWRSKTIALLENHRYHTAYAREKLDAMKAKNLDRLRAKGSENIEAVAIETPVTAPVQESPGKKARSDRPERGIETMFRISSGNHQRLSDMADNKAHIMISTTSIILSIVLSILLRKIEDEPQFMIPTLLLLLICVTTMVFSILATRPSLPGGVFGQEDIDQKRVNLLFFGNFYRMSLDDYSAGMHKMMESKEFLYGSLIRDVYSQGVVLGHKYRYLRIAYNVFMFGIVAAVLAFIIAAFAEY</sequence>
<evidence type="ECO:0000256" key="5">
    <source>
        <dbReference type="ARBA" id="ARBA00022989"/>
    </source>
</evidence>
<evidence type="ECO:0000256" key="4">
    <source>
        <dbReference type="ARBA" id="ARBA00022741"/>
    </source>
</evidence>
<gene>
    <name evidence="10" type="ORF">C7T94_10310</name>
</gene>
<dbReference type="RefSeq" id="WP_107215270.1">
    <property type="nucleotide sequence ID" value="NZ_KZ686269.1"/>
</dbReference>
<dbReference type="Proteomes" id="UP000240912">
    <property type="component" value="Unassembled WGS sequence"/>
</dbReference>
<dbReference type="SUPFAM" id="SSF109604">
    <property type="entry name" value="HD-domain/PDEase-like"/>
    <property type="match status" value="1"/>
</dbReference>
<dbReference type="GO" id="GO:0000166">
    <property type="term" value="F:nucleotide binding"/>
    <property type="evidence" value="ECO:0007669"/>
    <property type="project" value="UniProtKB-KW"/>
</dbReference>
<dbReference type="Pfam" id="PF18967">
    <property type="entry name" value="PycTM"/>
    <property type="match status" value="1"/>
</dbReference>
<evidence type="ECO:0000256" key="2">
    <source>
        <dbReference type="ARBA" id="ARBA00022475"/>
    </source>
</evidence>
<keyword evidence="11" id="KW-1185">Reference proteome</keyword>
<dbReference type="InterPro" id="IPR043760">
    <property type="entry name" value="PycTM_dom"/>
</dbReference>
<proteinExistence type="predicted"/>
<accession>A0A2T3HKR0</accession>
<feature type="transmembrane region" description="Helical" evidence="8">
    <location>
        <begin position="375"/>
        <end position="397"/>
    </location>
</feature>
<dbReference type="Gene3D" id="1.10.3210.10">
    <property type="entry name" value="Hypothetical protein af1432"/>
    <property type="match status" value="1"/>
</dbReference>
<evidence type="ECO:0000256" key="7">
    <source>
        <dbReference type="ARBA" id="ARBA00023136"/>
    </source>
</evidence>
<evidence type="ECO:0000256" key="3">
    <source>
        <dbReference type="ARBA" id="ARBA00022692"/>
    </source>
</evidence>
<evidence type="ECO:0000256" key="6">
    <source>
        <dbReference type="ARBA" id="ARBA00023118"/>
    </source>
</evidence>
<dbReference type="GO" id="GO:0005886">
    <property type="term" value="C:plasma membrane"/>
    <property type="evidence" value="ECO:0007669"/>
    <property type="project" value="UniProtKB-SubCell"/>
</dbReference>
<dbReference type="InterPro" id="IPR006674">
    <property type="entry name" value="HD_domain"/>
</dbReference>
<feature type="transmembrane region" description="Helical" evidence="8">
    <location>
        <begin position="252"/>
        <end position="274"/>
    </location>
</feature>
<keyword evidence="4" id="KW-0547">Nucleotide-binding</keyword>
<feature type="transmembrane region" description="Helical" evidence="8">
    <location>
        <begin position="280"/>
        <end position="301"/>
    </location>
</feature>
<keyword evidence="2" id="KW-1003">Cell membrane</keyword>
<feature type="domain" description="HD/PDEase" evidence="9">
    <location>
        <begin position="26"/>
        <end position="140"/>
    </location>
</feature>
<dbReference type="InterPro" id="IPR003607">
    <property type="entry name" value="HD/PDEase_dom"/>
</dbReference>
<keyword evidence="7 8" id="KW-0472">Membrane</keyword>
<name>A0A2T3HKR0_9SPHI</name>
<reference evidence="10 11" key="1">
    <citation type="submission" date="2018-03" db="EMBL/GenBank/DDBJ databases">
        <authorList>
            <person name="Keele B.F."/>
        </authorList>
    </citation>
    <scope>NUCLEOTIDE SEQUENCE [LARGE SCALE GENOMIC DNA]</scope>
    <source>
        <strain evidence="10 11">YL28-9</strain>
    </source>
</reference>
<protein>
    <submittedName>
        <fullName evidence="10">Phosphohydrolase</fullName>
    </submittedName>
</protein>
<keyword evidence="10" id="KW-0378">Hydrolase</keyword>
<evidence type="ECO:0000313" key="11">
    <source>
        <dbReference type="Proteomes" id="UP000240912"/>
    </source>
</evidence>
<keyword evidence="3 8" id="KW-0812">Transmembrane</keyword>
<dbReference type="EMBL" id="PYLS01000005">
    <property type="protein sequence ID" value="PST83010.1"/>
    <property type="molecule type" value="Genomic_DNA"/>
</dbReference>
<keyword evidence="6" id="KW-0051">Antiviral defense</keyword>
<organism evidence="10 11">
    <name type="scientific">Pedobacter yulinensis</name>
    <dbReference type="NCBI Taxonomy" id="2126353"/>
    <lineage>
        <taxon>Bacteria</taxon>
        <taxon>Pseudomonadati</taxon>
        <taxon>Bacteroidota</taxon>
        <taxon>Sphingobacteriia</taxon>
        <taxon>Sphingobacteriales</taxon>
        <taxon>Sphingobacteriaceae</taxon>
        <taxon>Pedobacter</taxon>
    </lineage>
</organism>